<keyword evidence="7 9" id="KW-1133">Transmembrane helix</keyword>
<dbReference type="SMART" id="SM00382">
    <property type="entry name" value="AAA"/>
    <property type="match status" value="1"/>
</dbReference>
<feature type="transmembrane region" description="Helical" evidence="9">
    <location>
        <begin position="184"/>
        <end position="208"/>
    </location>
</feature>
<dbReference type="InterPro" id="IPR003439">
    <property type="entry name" value="ABC_transporter-like_ATP-bd"/>
</dbReference>
<sequence>MKIFLRSVWGYTKPYFLSRAGWLPSLLLAVAIAFQLIVVAAEVARNQWRNDFFESLQKRDWDEFVHQFWVYLVIAAVLIVGTVYQTYFIKSLSVRWRRWLTEHFVNRWLDDASHYRMKLLPVRGDNPDQRIADDTRKFAENALSLCVGLIGAVVTLASFITVLWLISPPVSVSFMGEQRVVPGLLVWCALIYSAIGTWVAHLIGRYLIPLNYQHDRLEGDFRFDLVRVRDNGEQIATLHGEQVEKDILAGRFARVVDNWFALIRREKLLGFFSEGFKHASLYFPYLVLAPFYFAETLQFGQLMQAGSAFSIVRASLSYFVTAYQQLAEWVAVTQRLDGLDADLSAAQKLGTMHSCESEPAADMPGLRAENLVAWNVDRDRKLGTLPSLHLVPGETHTLRSRSGSGKTSIVRALVSLWPFTSGRLEISGRKLVLPQNAYMPPGTLKRALVYPLGEHDVDDATATDALAAVGLSSLAGHLQDESVVGRLSGGERQRIAFARALIYRPDVLVMDEPTSWLDQQAHDELFRILKLRLPRAIVLSTST</sequence>
<keyword evidence="13" id="KW-1185">Reference proteome</keyword>
<dbReference type="GO" id="GO:0140359">
    <property type="term" value="F:ABC-type transporter activity"/>
    <property type="evidence" value="ECO:0007669"/>
    <property type="project" value="InterPro"/>
</dbReference>
<gene>
    <name evidence="12" type="ORF">APY04_0058</name>
</gene>
<evidence type="ECO:0000256" key="2">
    <source>
        <dbReference type="ARBA" id="ARBA00005417"/>
    </source>
</evidence>
<protein>
    <recommendedName>
        <fullName evidence="14">ABC transporter ATP-binding protein/permease</fullName>
    </recommendedName>
</protein>
<dbReference type="Gene3D" id="1.20.1560.10">
    <property type="entry name" value="ABC transporter type 1, transmembrane domain"/>
    <property type="match status" value="1"/>
</dbReference>
<evidence type="ECO:0000256" key="1">
    <source>
        <dbReference type="ARBA" id="ARBA00004651"/>
    </source>
</evidence>
<dbReference type="Pfam" id="PF06472">
    <property type="entry name" value="ABC_membrane_2"/>
    <property type="match status" value="1"/>
</dbReference>
<dbReference type="PROSITE" id="PS00211">
    <property type="entry name" value="ABC_TRANSPORTER_1"/>
    <property type="match status" value="1"/>
</dbReference>
<feature type="transmembrane region" description="Helical" evidence="9">
    <location>
        <begin position="21"/>
        <end position="41"/>
    </location>
</feature>
<dbReference type="STRING" id="121290.APY04_0058"/>
<dbReference type="InterPro" id="IPR050835">
    <property type="entry name" value="ABC_transporter_sub-D"/>
</dbReference>
<keyword evidence="6" id="KW-0067">ATP-binding</keyword>
<keyword evidence="8 9" id="KW-0472">Membrane</keyword>
<dbReference type="Pfam" id="PF00005">
    <property type="entry name" value="ABC_tran"/>
    <property type="match status" value="1"/>
</dbReference>
<feature type="transmembrane region" description="Helical" evidence="9">
    <location>
        <begin position="68"/>
        <end position="89"/>
    </location>
</feature>
<evidence type="ECO:0000256" key="4">
    <source>
        <dbReference type="ARBA" id="ARBA00022692"/>
    </source>
</evidence>
<dbReference type="PANTHER" id="PTHR11384:SF59">
    <property type="entry name" value="LYSOSOMAL COBALAMIN TRANSPORTER ABCD4"/>
    <property type="match status" value="1"/>
</dbReference>
<dbReference type="PANTHER" id="PTHR11384">
    <property type="entry name" value="ATP-BINDING CASSETTE, SUB-FAMILY D MEMBER"/>
    <property type="match status" value="1"/>
</dbReference>
<evidence type="ECO:0000256" key="9">
    <source>
        <dbReference type="SAM" id="Phobius"/>
    </source>
</evidence>
<evidence type="ECO:0000259" key="11">
    <source>
        <dbReference type="PROSITE" id="PS50929"/>
    </source>
</evidence>
<dbReference type="EMBL" id="LMTR01000004">
    <property type="protein sequence ID" value="KWT72791.1"/>
    <property type="molecule type" value="Genomic_DNA"/>
</dbReference>
<evidence type="ECO:0000256" key="5">
    <source>
        <dbReference type="ARBA" id="ARBA00022741"/>
    </source>
</evidence>
<dbReference type="InterPro" id="IPR017871">
    <property type="entry name" value="ABC_transporter-like_CS"/>
</dbReference>
<dbReference type="InterPro" id="IPR011527">
    <property type="entry name" value="ABC1_TM_dom"/>
</dbReference>
<dbReference type="InterPro" id="IPR036640">
    <property type="entry name" value="ABC1_TM_sf"/>
</dbReference>
<dbReference type="GO" id="GO:0005886">
    <property type="term" value="C:plasma membrane"/>
    <property type="evidence" value="ECO:0007669"/>
    <property type="project" value="UniProtKB-SubCell"/>
</dbReference>
<dbReference type="GO" id="GO:0005524">
    <property type="term" value="F:ATP binding"/>
    <property type="evidence" value="ECO:0007669"/>
    <property type="project" value="UniProtKB-KW"/>
</dbReference>
<comment type="subcellular location">
    <subcellularLocation>
        <location evidence="1">Cell membrane</location>
        <topology evidence="1">Multi-pass membrane protein</topology>
    </subcellularLocation>
</comment>
<dbReference type="PROSITE" id="PS50929">
    <property type="entry name" value="ABC_TM1F"/>
    <property type="match status" value="1"/>
</dbReference>
<comment type="caution">
    <text evidence="12">The sequence shown here is derived from an EMBL/GenBank/DDBJ whole genome shotgun (WGS) entry which is preliminary data.</text>
</comment>
<dbReference type="SUPFAM" id="SSF52540">
    <property type="entry name" value="P-loop containing nucleoside triphosphate hydrolases"/>
    <property type="match status" value="1"/>
</dbReference>
<evidence type="ECO:0000313" key="13">
    <source>
        <dbReference type="Proteomes" id="UP000059074"/>
    </source>
</evidence>
<dbReference type="RefSeq" id="WP_068458881.1">
    <property type="nucleotide sequence ID" value="NZ_LMTR01000004.1"/>
</dbReference>
<evidence type="ECO:0000256" key="8">
    <source>
        <dbReference type="ARBA" id="ARBA00023136"/>
    </source>
</evidence>
<dbReference type="SUPFAM" id="SSF90123">
    <property type="entry name" value="ABC transporter transmembrane region"/>
    <property type="match status" value="1"/>
</dbReference>
<proteinExistence type="inferred from homology"/>
<name>A0A109BPU4_HYPSL</name>
<keyword evidence="3" id="KW-0813">Transport</keyword>
<reference evidence="12 13" key="1">
    <citation type="submission" date="2015-10" db="EMBL/GenBank/DDBJ databases">
        <title>Transcriptomic analysis of a linuron degrading triple-species bacterial consortium.</title>
        <authorList>
            <person name="Albers P."/>
        </authorList>
    </citation>
    <scope>NUCLEOTIDE SEQUENCE [LARGE SCALE GENOMIC DNA]</scope>
    <source>
        <strain evidence="12 13">WDL6</strain>
    </source>
</reference>
<keyword evidence="4 9" id="KW-0812">Transmembrane</keyword>
<evidence type="ECO:0008006" key="14">
    <source>
        <dbReference type="Google" id="ProtNLM"/>
    </source>
</evidence>
<evidence type="ECO:0000256" key="3">
    <source>
        <dbReference type="ARBA" id="ARBA00022448"/>
    </source>
</evidence>
<organism evidence="12 13">
    <name type="scientific">Hyphomicrobium sulfonivorans</name>
    <dbReference type="NCBI Taxonomy" id="121290"/>
    <lineage>
        <taxon>Bacteria</taxon>
        <taxon>Pseudomonadati</taxon>
        <taxon>Pseudomonadota</taxon>
        <taxon>Alphaproteobacteria</taxon>
        <taxon>Hyphomicrobiales</taxon>
        <taxon>Hyphomicrobiaceae</taxon>
        <taxon>Hyphomicrobium</taxon>
    </lineage>
</organism>
<dbReference type="PROSITE" id="PS50893">
    <property type="entry name" value="ABC_TRANSPORTER_2"/>
    <property type="match status" value="1"/>
</dbReference>
<feature type="domain" description="ABC transporter" evidence="10">
    <location>
        <begin position="366"/>
        <end position="543"/>
    </location>
</feature>
<evidence type="ECO:0000256" key="7">
    <source>
        <dbReference type="ARBA" id="ARBA00022989"/>
    </source>
</evidence>
<dbReference type="Gene3D" id="3.40.50.300">
    <property type="entry name" value="P-loop containing nucleotide triphosphate hydrolases"/>
    <property type="match status" value="1"/>
</dbReference>
<dbReference type="PATRIC" id="fig|121290.4.peg.832"/>
<evidence type="ECO:0000313" key="12">
    <source>
        <dbReference type="EMBL" id="KWT72791.1"/>
    </source>
</evidence>
<accession>A0A109BPU4</accession>
<feature type="domain" description="ABC transmembrane type-1" evidence="11">
    <location>
        <begin position="26"/>
        <end position="328"/>
    </location>
</feature>
<keyword evidence="5" id="KW-0547">Nucleotide-binding</keyword>
<evidence type="ECO:0000256" key="6">
    <source>
        <dbReference type="ARBA" id="ARBA00022840"/>
    </source>
</evidence>
<evidence type="ECO:0000259" key="10">
    <source>
        <dbReference type="PROSITE" id="PS50893"/>
    </source>
</evidence>
<feature type="transmembrane region" description="Helical" evidence="9">
    <location>
        <begin position="142"/>
        <end position="164"/>
    </location>
</feature>
<dbReference type="InterPro" id="IPR027417">
    <property type="entry name" value="P-loop_NTPase"/>
</dbReference>
<dbReference type="Proteomes" id="UP000059074">
    <property type="component" value="Unassembled WGS sequence"/>
</dbReference>
<dbReference type="InterPro" id="IPR003593">
    <property type="entry name" value="AAA+_ATPase"/>
</dbReference>
<comment type="similarity">
    <text evidence="2">Belongs to the ABC transporter superfamily.</text>
</comment>
<dbReference type="GO" id="GO:0016887">
    <property type="term" value="F:ATP hydrolysis activity"/>
    <property type="evidence" value="ECO:0007669"/>
    <property type="project" value="InterPro"/>
</dbReference>
<dbReference type="AlphaFoldDB" id="A0A109BPU4"/>